<name>A0A1N7QGQ5_9FLAO</name>
<dbReference type="EMBL" id="AP029022">
    <property type="protein sequence ID" value="BEV05802.1"/>
    <property type="molecule type" value="Genomic_DNA"/>
</dbReference>
<dbReference type="EMBL" id="FTOV01000011">
    <property type="protein sequence ID" value="SIT22042.1"/>
    <property type="molecule type" value="Genomic_DNA"/>
</dbReference>
<reference evidence="3" key="3">
    <citation type="submission" date="2023-12" db="EMBL/GenBank/DDBJ databases">
        <title>Complete genome sequences of six duckweed-associated bacterial strains for studying community assembly in synthetic plant microbiome.</title>
        <authorList>
            <person name="Ishizawa H."/>
            <person name="Tada M."/>
            <person name="Tashiro Y."/>
            <person name="Kuroda M."/>
            <person name="Inoue D."/>
            <person name="Dohra H."/>
            <person name="Futamata H."/>
            <person name="Ike M."/>
        </authorList>
    </citation>
    <scope>NUCLEOTIDE SEQUENCE</scope>
    <source>
        <strain evidence="3">DW100</strain>
    </source>
</reference>
<keyword evidence="1" id="KW-0472">Membrane</keyword>
<dbReference type="RefSeq" id="WP_076395213.1">
    <property type="nucleotide sequence ID" value="NZ_AP029022.1"/>
</dbReference>
<evidence type="ECO:0000313" key="4">
    <source>
        <dbReference type="EMBL" id="SIT22042.1"/>
    </source>
</evidence>
<sequence>MKTINKLVSTFFLFALSWVSAQAPPNPGDGGTGGSGSGGTVVSSPIDMYVYALGIIAVLFIAFFTKKYTAKKA</sequence>
<keyword evidence="1" id="KW-1133">Transmembrane helix</keyword>
<dbReference type="Proteomes" id="UP001380186">
    <property type="component" value="Chromosome"/>
</dbReference>
<reference evidence="3 6" key="2">
    <citation type="journal article" date="2020" name="Microbes Environ.">
        <title>Synthetic bacterial community of duckweed: a simple and stable system to study plant-microbe interactions.</title>
        <authorList>
            <person name="Ishizawa H."/>
            <person name="Tada M."/>
            <person name="Kuroda M."/>
            <person name="Inoue D."/>
            <person name="Futamata H."/>
            <person name="Ike M."/>
        </authorList>
    </citation>
    <scope>NUCLEOTIDE SEQUENCE [LARGE SCALE GENOMIC DNA]</scope>
    <source>
        <strain evidence="3 6">DW100</strain>
    </source>
</reference>
<evidence type="ECO:0000256" key="2">
    <source>
        <dbReference type="SAM" id="SignalP"/>
    </source>
</evidence>
<proteinExistence type="predicted"/>
<organism evidence="4 5">
    <name type="scientific">Chryseobacterium gambrini</name>
    <dbReference type="NCBI Taxonomy" id="373672"/>
    <lineage>
        <taxon>Bacteria</taxon>
        <taxon>Pseudomonadati</taxon>
        <taxon>Bacteroidota</taxon>
        <taxon>Flavobacteriia</taxon>
        <taxon>Flavobacteriales</taxon>
        <taxon>Weeksellaceae</taxon>
        <taxon>Chryseobacterium group</taxon>
        <taxon>Chryseobacterium</taxon>
    </lineage>
</organism>
<dbReference type="STRING" id="373672.SAMN05421785_111131"/>
<protein>
    <submittedName>
        <fullName evidence="3">Signal peptidase</fullName>
    </submittedName>
</protein>
<evidence type="ECO:0000256" key="1">
    <source>
        <dbReference type="SAM" id="Phobius"/>
    </source>
</evidence>
<reference evidence="4 5" key="1">
    <citation type="submission" date="2017-01" db="EMBL/GenBank/DDBJ databases">
        <authorList>
            <person name="Mah S.A."/>
            <person name="Swanson W.J."/>
            <person name="Moy G.W."/>
            <person name="Vacquier V.D."/>
        </authorList>
    </citation>
    <scope>NUCLEOTIDE SEQUENCE [LARGE SCALE GENOMIC DNA]</scope>
    <source>
        <strain evidence="4 5">DSM 18014</strain>
    </source>
</reference>
<evidence type="ECO:0000313" key="6">
    <source>
        <dbReference type="Proteomes" id="UP001380186"/>
    </source>
</evidence>
<keyword evidence="1" id="KW-0812">Transmembrane</keyword>
<feature type="chain" id="PRO_5013088720" evidence="2">
    <location>
        <begin position="24"/>
        <end position="73"/>
    </location>
</feature>
<keyword evidence="2" id="KW-0732">Signal</keyword>
<gene>
    <name evidence="3" type="ORF">CRDW_31760</name>
    <name evidence="4" type="ORF">SAMN05421785_111131</name>
</gene>
<keyword evidence="6" id="KW-1185">Reference proteome</keyword>
<feature type="transmembrane region" description="Helical" evidence="1">
    <location>
        <begin position="48"/>
        <end position="65"/>
    </location>
</feature>
<dbReference type="Proteomes" id="UP000185781">
    <property type="component" value="Unassembled WGS sequence"/>
</dbReference>
<evidence type="ECO:0000313" key="3">
    <source>
        <dbReference type="EMBL" id="BEV05802.1"/>
    </source>
</evidence>
<dbReference type="AlphaFoldDB" id="A0A1N7QGQ5"/>
<feature type="signal peptide" evidence="2">
    <location>
        <begin position="1"/>
        <end position="23"/>
    </location>
</feature>
<accession>A0A1N7QGQ5</accession>
<evidence type="ECO:0000313" key="5">
    <source>
        <dbReference type="Proteomes" id="UP000185781"/>
    </source>
</evidence>